<accession>A0A2S9PUV8</accession>
<name>A0A2S9PUV8_9ACTN</name>
<dbReference type="Gene3D" id="3.40.50.1820">
    <property type="entry name" value="alpha/beta hydrolase"/>
    <property type="match status" value="1"/>
</dbReference>
<keyword evidence="2" id="KW-1185">Reference proteome</keyword>
<dbReference type="InterPro" id="IPR029058">
    <property type="entry name" value="AB_hydrolase_fold"/>
</dbReference>
<reference evidence="1 2" key="1">
    <citation type="submission" date="2018-03" db="EMBL/GenBank/DDBJ databases">
        <title>Novel Streptomyces sp. from soil.</title>
        <authorList>
            <person name="Tan G.Y.A."/>
            <person name="Lee Z.Y."/>
        </authorList>
    </citation>
    <scope>NUCLEOTIDE SEQUENCE [LARGE SCALE GENOMIC DNA]</scope>
    <source>
        <strain evidence="1 2">ST5x</strain>
    </source>
</reference>
<protein>
    <recommendedName>
        <fullName evidence="3">Alpha/beta hydrolase</fullName>
    </recommendedName>
</protein>
<comment type="caution">
    <text evidence="1">The sequence shown here is derived from an EMBL/GenBank/DDBJ whole genome shotgun (WGS) entry which is preliminary data.</text>
</comment>
<dbReference type="EMBL" id="PVLV01000229">
    <property type="protein sequence ID" value="PRH78204.1"/>
    <property type="molecule type" value="Genomic_DNA"/>
</dbReference>
<evidence type="ECO:0000313" key="2">
    <source>
        <dbReference type="Proteomes" id="UP000239322"/>
    </source>
</evidence>
<dbReference type="AlphaFoldDB" id="A0A2S9PUV8"/>
<gene>
    <name evidence="1" type="ORF">C6N75_16185</name>
</gene>
<dbReference type="RefSeq" id="WP_105869615.1">
    <property type="nucleotide sequence ID" value="NZ_PVLV01000229.1"/>
</dbReference>
<sequence>MSKVVLCHGIGYTFAHRENMHGDWFRELRTGLVDTGLPPVEAADVAAVYYGNCYRSVGKKGGPGSDEFSELPGYGPADLDDDLELELLEALAENTGEGRPGSKGAVQGLFRRLVESELLGDAPAKAVVWMIKQVHRYLTDDALRDAVLARWDGVVTGDTRVVVAHSLGSVIAYDALCAHPEWEVDTLVTLGSPLGLGAISSRLRPPLVRGEAARWPNVRRWVNVAAVEDPVALVKELAPLFGKEVEDHLVRNGRFGAHSVRRYLTTAEAARGIADGLAGR</sequence>
<dbReference type="SUPFAM" id="SSF53474">
    <property type="entry name" value="alpha/beta-Hydrolases"/>
    <property type="match status" value="2"/>
</dbReference>
<dbReference type="OrthoDB" id="3483116at2"/>
<dbReference type="Proteomes" id="UP000239322">
    <property type="component" value="Unassembled WGS sequence"/>
</dbReference>
<proteinExistence type="predicted"/>
<evidence type="ECO:0008006" key="3">
    <source>
        <dbReference type="Google" id="ProtNLM"/>
    </source>
</evidence>
<evidence type="ECO:0000313" key="1">
    <source>
        <dbReference type="EMBL" id="PRH78204.1"/>
    </source>
</evidence>
<organism evidence="1 2">
    <name type="scientific">Streptomyces solincola</name>
    <dbReference type="NCBI Taxonomy" id="2100817"/>
    <lineage>
        <taxon>Bacteria</taxon>
        <taxon>Bacillati</taxon>
        <taxon>Actinomycetota</taxon>
        <taxon>Actinomycetes</taxon>
        <taxon>Kitasatosporales</taxon>
        <taxon>Streptomycetaceae</taxon>
        <taxon>Streptomyces</taxon>
    </lineage>
</organism>